<dbReference type="InterPro" id="IPR058192">
    <property type="entry name" value="WHD_ROQ1-like"/>
</dbReference>
<evidence type="ECO:0000256" key="8">
    <source>
        <dbReference type="ARBA" id="ARBA00022821"/>
    </source>
</evidence>
<dbReference type="GO" id="GO:0005886">
    <property type="term" value="C:plasma membrane"/>
    <property type="evidence" value="ECO:0007669"/>
    <property type="project" value="UniProtKB-SubCell"/>
</dbReference>
<comment type="similarity">
    <text evidence="2">Belongs to the RLP family.</text>
</comment>
<dbReference type="Gene3D" id="1.10.8.430">
    <property type="entry name" value="Helical domain of apoptotic protease-activating factors"/>
    <property type="match status" value="1"/>
</dbReference>
<dbReference type="SUPFAM" id="SSF46785">
    <property type="entry name" value="Winged helix' DNA-binding domain"/>
    <property type="match status" value="1"/>
</dbReference>
<dbReference type="InterPro" id="IPR055414">
    <property type="entry name" value="LRR_R13L4/SHOC2-like"/>
</dbReference>
<keyword evidence="5" id="KW-0812">Transmembrane</keyword>
<dbReference type="GO" id="GO:0006952">
    <property type="term" value="P:defense response"/>
    <property type="evidence" value="ECO:0007669"/>
    <property type="project" value="UniProtKB-KW"/>
</dbReference>
<dbReference type="PRINTS" id="PR00364">
    <property type="entry name" value="DISEASERSIST"/>
</dbReference>
<dbReference type="GO" id="GO:0051707">
    <property type="term" value="P:response to other organism"/>
    <property type="evidence" value="ECO:0007669"/>
    <property type="project" value="UniProtKB-ARBA"/>
</dbReference>
<dbReference type="Pfam" id="PF01582">
    <property type="entry name" value="TIR"/>
    <property type="match status" value="1"/>
</dbReference>
<dbReference type="SUPFAM" id="SSF52540">
    <property type="entry name" value="P-loop containing nucleoside triphosphate hydrolases"/>
    <property type="match status" value="1"/>
</dbReference>
<evidence type="ECO:0000256" key="9">
    <source>
        <dbReference type="ARBA" id="ARBA00022989"/>
    </source>
</evidence>
<organism evidence="15 16">
    <name type="scientific">Artemisia annua</name>
    <name type="common">Sweet wormwood</name>
    <dbReference type="NCBI Taxonomy" id="35608"/>
    <lineage>
        <taxon>Eukaryota</taxon>
        <taxon>Viridiplantae</taxon>
        <taxon>Streptophyta</taxon>
        <taxon>Embryophyta</taxon>
        <taxon>Tracheophyta</taxon>
        <taxon>Spermatophyta</taxon>
        <taxon>Magnoliopsida</taxon>
        <taxon>eudicotyledons</taxon>
        <taxon>Gunneridae</taxon>
        <taxon>Pentapetalae</taxon>
        <taxon>asterids</taxon>
        <taxon>campanulids</taxon>
        <taxon>Asterales</taxon>
        <taxon>Asteraceae</taxon>
        <taxon>Asteroideae</taxon>
        <taxon>Anthemideae</taxon>
        <taxon>Artemisiinae</taxon>
        <taxon>Artemisia</taxon>
    </lineage>
</organism>
<keyword evidence="16" id="KW-1185">Reference proteome</keyword>
<keyword evidence="4" id="KW-0433">Leucine-rich repeat</keyword>
<dbReference type="GO" id="GO:0043531">
    <property type="term" value="F:ADP binding"/>
    <property type="evidence" value="ECO:0007669"/>
    <property type="project" value="InterPro"/>
</dbReference>
<keyword evidence="7" id="KW-0677">Repeat</keyword>
<accession>A0A2U1Q5N2</accession>
<dbReference type="Gene3D" id="3.40.50.300">
    <property type="entry name" value="P-loop containing nucleotide triphosphate hydrolases"/>
    <property type="match status" value="1"/>
</dbReference>
<dbReference type="InterPro" id="IPR032675">
    <property type="entry name" value="LRR_dom_sf"/>
</dbReference>
<evidence type="ECO:0000256" key="7">
    <source>
        <dbReference type="ARBA" id="ARBA00022737"/>
    </source>
</evidence>
<evidence type="ECO:0000256" key="10">
    <source>
        <dbReference type="ARBA" id="ARBA00023027"/>
    </source>
</evidence>
<dbReference type="SMART" id="SM00255">
    <property type="entry name" value="TIR"/>
    <property type="match status" value="1"/>
</dbReference>
<dbReference type="PANTHER" id="PTHR48063">
    <property type="entry name" value="LRR RECEPTOR-LIKE KINASE"/>
    <property type="match status" value="1"/>
</dbReference>
<keyword evidence="9" id="KW-1133">Transmembrane helix</keyword>
<evidence type="ECO:0000313" key="15">
    <source>
        <dbReference type="EMBL" id="PWA93316.1"/>
    </source>
</evidence>
<dbReference type="SUPFAM" id="SSF52058">
    <property type="entry name" value="L domain-like"/>
    <property type="match status" value="5"/>
</dbReference>
<evidence type="ECO:0000256" key="6">
    <source>
        <dbReference type="ARBA" id="ARBA00022729"/>
    </source>
</evidence>
<dbReference type="InterPro" id="IPR003591">
    <property type="entry name" value="Leu-rich_rpt_typical-subtyp"/>
</dbReference>
<dbReference type="InterPro" id="IPR002182">
    <property type="entry name" value="NB-ARC"/>
</dbReference>
<keyword evidence="10" id="KW-0520">NAD</keyword>
<dbReference type="PANTHER" id="PTHR48063:SF112">
    <property type="entry name" value="RECEPTOR LIKE PROTEIN 30-LIKE"/>
    <property type="match status" value="1"/>
</dbReference>
<dbReference type="FunFam" id="3.80.10.10:FF:000095">
    <property type="entry name" value="LRR receptor-like serine/threonine-protein kinase GSO1"/>
    <property type="match status" value="2"/>
</dbReference>
<evidence type="ECO:0000256" key="2">
    <source>
        <dbReference type="ARBA" id="ARBA00009592"/>
    </source>
</evidence>
<evidence type="ECO:0000256" key="12">
    <source>
        <dbReference type="ARBA" id="ARBA00023180"/>
    </source>
</evidence>
<dbReference type="Gene3D" id="3.80.10.10">
    <property type="entry name" value="Ribonuclease Inhibitor"/>
    <property type="match status" value="7"/>
</dbReference>
<dbReference type="OrthoDB" id="8068875at2759"/>
<dbReference type="EMBL" id="PKPP01000395">
    <property type="protein sequence ID" value="PWA93316.1"/>
    <property type="molecule type" value="Genomic_DNA"/>
</dbReference>
<evidence type="ECO:0000259" key="14">
    <source>
        <dbReference type="PROSITE" id="PS50104"/>
    </source>
</evidence>
<dbReference type="InterPro" id="IPR042197">
    <property type="entry name" value="Apaf_helical"/>
</dbReference>
<sequence length="2299" mass="257325">MVSTSTSSIQNRFKYDVFLSFRGEDTRKNFVDHLYHALKQKGIYTYKDDEKIQKGKRISDDLFKSIEDSKLYIIVFSKNYPSSSWCLEELVKIMECHKMTGHTAYPVFYDVEPTEVRKQSGAVGEAFAKHEKVEAAGKWREALKEASDLAGWELKNTLDGHEAKFIKKIVQEISLELRSINFSFDEKLVGMETRVKDVVSSLQVGIDEVCMIGIKGMGGIGKTTTARAVFDHLSADFKAKSFVENVREVANGSVSGLKNLQEQVLSKVLNERVTLDSINDGKNMMKRRMCGKKVLLVLDDVDHIEQLEALASGPNWFKPGSRIIVTTRDEQVLVAHRVNVIHDIALLSESEAICLFSRYAFGTNNPLQGYEELSGKVVRYGAGLPLTLKVLGSFLCGKDKDEWIDAIDRLKKIPLKDTLEKLELSYISLENDYKEIFLDIACILKGRRREYAIRVLECCGFHARIGLKVLEQRSLITNSSRYDGKLVLDMHDHIEEMGKNIVRREHPDEPNNHSRLWIKEEIVDILANDMGTEETRCLRLDTRFLGNSRILMNGLGKMKKLRYLEANFANYDSSHLDESTQYFPNSLKYLKCSYYPFLYLPRTFQANNLVGLEMYNSSRMVQLWEEGEEKDLKKLKFLSFSESNLTTFDLRITPNLETLSLDGSSKLREFCMSVSCHKLSHLHIGHSKLITFDLGLTPNLETLYLDSCAYFEELHVSVPCPNLKFLDLSNSRLRSLDLEMIPNLEKLNLEECNELVEINAPVGCLKKVVYFDIGGCLRFPQFEFGGESEVSSSSATLKLACEFLDLCPLHPNSNLPKLQFRCFYDENLPSSVGNIEKLLSFGLCACTGLKKFSDMICSLHCLRKLKFKGSIPEFPKDLGQLECLEELQLSSTKIKHLPNSICMLKRLKSLKVTYSNLLEKLPDDLGQLECLEELYVSSEKIEYLPDAICMPKRLKRLYVTNCSCLGKLPEDIGQLVSLKTLDLSATMIKHLPDSICMLKRLKYLNLHRCALLEKLPEDLGRLERLEKIDITYTGISHLPQSIFGLKGLLIAAPPQLLRLYDFPSEIKTRTCIAHLEQVMGLLQVVVYTAASKLESQSHTEKPVASSQVQEAVSQPQEDSSSAVAEPNQDDKSVSDGLSTSDDLKKVNMNDIFMKLPQTDLHNLCSLLGHEGLSDKVYLLTGEVLKKLASVTSSHRKFFIVELSDLAHSLSGPAISELITLRNTQMLGLSSGSMAGAAVLRILQTLSSLIVPDIDDKVAKNDDNQEHVTMWKLNLSLEPLWQELSECISVTESRLAQGSLSSVMSNANTSEHVQGTGASSPPLPPGTQRLLPFIEAFLVLCEMLQASSSLLQQDDAYATASEVKELSGSSSPSAAGVDGAVTFSRFAEKHRRLLNAFVRQNPGLLEKSLSMMLKAPSFLYGITTYTCLGAANMTMGCSEQEAQTLLKFKHTLTDDFKMLSSWVGNECCRWERVYCDGSSGNVIGLDLRTNRSESTFPFPMYMIRDGIIYNGGFENYLAGDDLDSSLAELRHLKYLDLSGNDFRGSHIPEFIGSLDKLSYLNLSNARFSGVIPHNIGNLSNLKVLDLTEESSNLIADDMVWVSGLLSLEHLKLNRVRLSGVRNIEMVFYMIPSLIELAVRECGLSNVDLRTHLNVSRTLPNIKHLDLGSNEFEGGFPSLFKNMSSLLSLDLSGNYLNASIPVMPNLLKLDISDNKFHKIEQVGIWRRCHLKELIVSYNHFEEEMVGPSTNMSGCSHYALEMLHVHGNYLKGSIPQSLGRLTNLISLDLASNKLTGPIPDALGKLRLLEELDLSGNQLSGPIPDAFGKLRLLEELDLSVNQLSGPIPTLIGRLASLQELLVSSNLLNGTIPTSIGQLSKLYFLNVANNYFEGVVSEAHFANLSMLKFLDATSNSKLIFNISRQWLPPFQLRIARLGSCKVGDEIPQWFQTQKKLDELVLSNTSISGPLPRWLKMIMIIPFLDLSHNRLTGPLTNLPFRKASRRYIGRISTDTLLLQNNLFNGSICRRRFLEVLDISRNRLTGKLPDYLENLQYLQKMMLSSNGLSGVLPRSLGRVPLLSWLNLNDNRFIGKLPKELWNLGLNVLDLGDNNLFGNIPEWIGENLTTLMALRLHNNNFTRLIPTSVCKHPDLRILDLAHNNLTGSVPHCLRDLSAMVQYSDMEVHNGNTGDSDENVIQVLKGIALEYTTTLRFVINMDLSSNKLIGEIPVELTALCALVGLNLSNNHLSGGIPENIGNMKALNSLDFSGNELTGMIPPSISALNFLSHLNLSNNNLSGRIPTGN</sequence>
<protein>
    <submittedName>
        <fullName evidence="15">Disease resistance protein (TIR-NBS-LRR class) family</fullName>
    </submittedName>
</protein>
<dbReference type="Pfam" id="PF00931">
    <property type="entry name" value="NB-ARC"/>
    <property type="match status" value="1"/>
</dbReference>
<dbReference type="SUPFAM" id="SSF52200">
    <property type="entry name" value="Toll/Interleukin receptor TIR domain"/>
    <property type="match status" value="1"/>
</dbReference>
<keyword evidence="8" id="KW-0611">Plant defense</keyword>
<gene>
    <name evidence="15" type="ORF">CTI12_AA071550</name>
</gene>
<keyword evidence="12" id="KW-0325">Glycoprotein</keyword>
<evidence type="ECO:0000256" key="13">
    <source>
        <dbReference type="SAM" id="MobiDB-lite"/>
    </source>
</evidence>
<proteinExistence type="inferred from homology"/>
<dbReference type="Proteomes" id="UP000245207">
    <property type="component" value="Unassembled WGS sequence"/>
</dbReference>
<evidence type="ECO:0000256" key="1">
    <source>
        <dbReference type="ARBA" id="ARBA00004251"/>
    </source>
</evidence>
<evidence type="ECO:0000256" key="4">
    <source>
        <dbReference type="ARBA" id="ARBA00022614"/>
    </source>
</evidence>
<dbReference type="InterPro" id="IPR027417">
    <property type="entry name" value="P-loop_NTPase"/>
</dbReference>
<dbReference type="InterPro" id="IPR036390">
    <property type="entry name" value="WH_DNA-bd_sf"/>
</dbReference>
<feature type="compositionally biased region" description="Polar residues" evidence="13">
    <location>
        <begin position="1104"/>
        <end position="1122"/>
    </location>
</feature>
<evidence type="ECO:0000256" key="3">
    <source>
        <dbReference type="ARBA" id="ARBA00022475"/>
    </source>
</evidence>
<name>A0A2U1Q5N2_ARTAN</name>
<evidence type="ECO:0000256" key="11">
    <source>
        <dbReference type="ARBA" id="ARBA00023136"/>
    </source>
</evidence>
<dbReference type="InterPro" id="IPR035897">
    <property type="entry name" value="Toll_tir_struct_dom_sf"/>
</dbReference>
<dbReference type="GO" id="GO:0007165">
    <property type="term" value="P:signal transduction"/>
    <property type="evidence" value="ECO:0007669"/>
    <property type="project" value="InterPro"/>
</dbReference>
<dbReference type="Gene3D" id="3.40.50.10140">
    <property type="entry name" value="Toll/interleukin-1 receptor homology (TIR) domain"/>
    <property type="match status" value="1"/>
</dbReference>
<dbReference type="Pfam" id="PF08263">
    <property type="entry name" value="LRRNT_2"/>
    <property type="match status" value="1"/>
</dbReference>
<dbReference type="PROSITE" id="PS50104">
    <property type="entry name" value="TIR"/>
    <property type="match status" value="1"/>
</dbReference>
<dbReference type="InterPro" id="IPR046956">
    <property type="entry name" value="RLP23-like"/>
</dbReference>
<dbReference type="SMART" id="SM00369">
    <property type="entry name" value="LRR_TYP"/>
    <property type="match status" value="16"/>
</dbReference>
<feature type="domain" description="TIR" evidence="14">
    <location>
        <begin position="13"/>
        <end position="177"/>
    </location>
</feature>
<evidence type="ECO:0000313" key="16">
    <source>
        <dbReference type="Proteomes" id="UP000245207"/>
    </source>
</evidence>
<keyword evidence="3" id="KW-1003">Cell membrane</keyword>
<dbReference type="Pfam" id="PF23598">
    <property type="entry name" value="LRR_14"/>
    <property type="match status" value="2"/>
</dbReference>
<reference evidence="15 16" key="1">
    <citation type="journal article" date="2018" name="Mol. Plant">
        <title>The genome of Artemisia annua provides insight into the evolution of Asteraceae family and artemisinin biosynthesis.</title>
        <authorList>
            <person name="Shen Q."/>
            <person name="Zhang L."/>
            <person name="Liao Z."/>
            <person name="Wang S."/>
            <person name="Yan T."/>
            <person name="Shi P."/>
            <person name="Liu M."/>
            <person name="Fu X."/>
            <person name="Pan Q."/>
            <person name="Wang Y."/>
            <person name="Lv Z."/>
            <person name="Lu X."/>
            <person name="Zhang F."/>
            <person name="Jiang W."/>
            <person name="Ma Y."/>
            <person name="Chen M."/>
            <person name="Hao X."/>
            <person name="Li L."/>
            <person name="Tang Y."/>
            <person name="Lv G."/>
            <person name="Zhou Y."/>
            <person name="Sun X."/>
            <person name="Brodelius P.E."/>
            <person name="Rose J.K.C."/>
            <person name="Tang K."/>
        </authorList>
    </citation>
    <scope>NUCLEOTIDE SEQUENCE [LARGE SCALE GENOMIC DNA]</scope>
    <source>
        <strain evidence="16">cv. Huhao1</strain>
        <tissue evidence="15">Leaf</tissue>
    </source>
</reference>
<dbReference type="FunFam" id="3.40.50.10140:FF:000007">
    <property type="entry name" value="Disease resistance protein (TIR-NBS-LRR class)"/>
    <property type="match status" value="1"/>
</dbReference>
<dbReference type="Pfam" id="PF13855">
    <property type="entry name" value="LRR_8"/>
    <property type="match status" value="1"/>
</dbReference>
<dbReference type="InterPro" id="IPR000157">
    <property type="entry name" value="TIR_dom"/>
</dbReference>
<dbReference type="InterPro" id="IPR001611">
    <property type="entry name" value="Leu-rich_rpt"/>
</dbReference>
<dbReference type="InterPro" id="IPR013210">
    <property type="entry name" value="LRR_N_plant-typ"/>
</dbReference>
<comment type="caution">
    <text evidence="15">The sequence shown here is derived from an EMBL/GenBank/DDBJ whole genome shotgun (WGS) entry which is preliminary data.</text>
</comment>
<keyword evidence="11" id="KW-0472">Membrane</keyword>
<feature type="region of interest" description="Disordered" evidence="13">
    <location>
        <begin position="1098"/>
        <end position="1141"/>
    </location>
</feature>
<dbReference type="Pfam" id="PF23282">
    <property type="entry name" value="WHD_ROQ1"/>
    <property type="match status" value="1"/>
</dbReference>
<evidence type="ECO:0000256" key="5">
    <source>
        <dbReference type="ARBA" id="ARBA00022692"/>
    </source>
</evidence>
<comment type="subcellular location">
    <subcellularLocation>
        <location evidence="1">Cell membrane</location>
        <topology evidence="1">Single-pass type I membrane protein</topology>
    </subcellularLocation>
</comment>
<dbReference type="Pfam" id="PF00560">
    <property type="entry name" value="LRR_1"/>
    <property type="match status" value="7"/>
</dbReference>
<keyword evidence="6" id="KW-0732">Signal</keyword>